<name>A0ABD1XI87_9MARC</name>
<dbReference type="EMBL" id="JBHFFA010000008">
    <property type="protein sequence ID" value="KAL2608667.1"/>
    <property type="molecule type" value="Genomic_DNA"/>
</dbReference>
<dbReference type="Proteomes" id="UP001605036">
    <property type="component" value="Unassembled WGS sequence"/>
</dbReference>
<proteinExistence type="predicted"/>
<keyword evidence="2" id="KW-1185">Reference proteome</keyword>
<protein>
    <submittedName>
        <fullName evidence="1">Uncharacterized protein</fullName>
    </submittedName>
</protein>
<comment type="caution">
    <text evidence="1">The sequence shown here is derived from an EMBL/GenBank/DDBJ whole genome shotgun (WGS) entry which is preliminary data.</text>
</comment>
<reference evidence="1 2" key="1">
    <citation type="submission" date="2024-09" db="EMBL/GenBank/DDBJ databases">
        <title>Chromosome-scale assembly of Riccia fluitans.</title>
        <authorList>
            <person name="Paukszto L."/>
            <person name="Sawicki J."/>
            <person name="Karawczyk K."/>
            <person name="Piernik-Szablinska J."/>
            <person name="Szczecinska M."/>
            <person name="Mazdziarz M."/>
        </authorList>
    </citation>
    <scope>NUCLEOTIDE SEQUENCE [LARGE SCALE GENOMIC DNA]</scope>
    <source>
        <strain evidence="1">Rf_01</strain>
        <tissue evidence="1">Aerial parts of the thallus</tissue>
    </source>
</reference>
<evidence type="ECO:0000313" key="1">
    <source>
        <dbReference type="EMBL" id="KAL2608667.1"/>
    </source>
</evidence>
<organism evidence="1 2">
    <name type="scientific">Riccia fluitans</name>
    <dbReference type="NCBI Taxonomy" id="41844"/>
    <lineage>
        <taxon>Eukaryota</taxon>
        <taxon>Viridiplantae</taxon>
        <taxon>Streptophyta</taxon>
        <taxon>Embryophyta</taxon>
        <taxon>Marchantiophyta</taxon>
        <taxon>Marchantiopsida</taxon>
        <taxon>Marchantiidae</taxon>
        <taxon>Marchantiales</taxon>
        <taxon>Ricciaceae</taxon>
        <taxon>Riccia</taxon>
    </lineage>
</organism>
<dbReference type="AlphaFoldDB" id="A0ABD1XI87"/>
<accession>A0ABD1XI87</accession>
<gene>
    <name evidence="1" type="ORF">R1flu_027240</name>
</gene>
<evidence type="ECO:0000313" key="2">
    <source>
        <dbReference type="Proteomes" id="UP001605036"/>
    </source>
</evidence>
<sequence>MNEWVDAVPSPVAGREVGNRIASDIPGNRKALLAQMLLDLNGKYSNRWGVIDSCIDPNKYSWKDIIGCNISGRLHCIAADIPGSR</sequence>